<dbReference type="PROSITE" id="PS51273">
    <property type="entry name" value="GATASE_TYPE_1"/>
    <property type="match status" value="1"/>
</dbReference>
<evidence type="ECO:0000256" key="8">
    <source>
        <dbReference type="ARBA" id="ARBA00047838"/>
    </source>
</evidence>
<evidence type="ECO:0000256" key="4">
    <source>
        <dbReference type="ARBA" id="ARBA00022801"/>
    </source>
</evidence>
<dbReference type="Proteomes" id="UP001232973">
    <property type="component" value="Unassembled WGS sequence"/>
</dbReference>
<dbReference type="Gene3D" id="3.40.50.880">
    <property type="match status" value="1"/>
</dbReference>
<organism evidence="12 13">
    <name type="scientific">Alicyclobacillus cycloheptanicus</name>
    <dbReference type="NCBI Taxonomy" id="1457"/>
    <lineage>
        <taxon>Bacteria</taxon>
        <taxon>Bacillati</taxon>
        <taxon>Bacillota</taxon>
        <taxon>Bacilli</taxon>
        <taxon>Bacillales</taxon>
        <taxon>Alicyclobacillaceae</taxon>
        <taxon>Alicyclobacillus</taxon>
    </lineage>
</organism>
<evidence type="ECO:0000313" key="12">
    <source>
        <dbReference type="EMBL" id="MDQ0190039.1"/>
    </source>
</evidence>
<feature type="active site" evidence="10">
    <location>
        <position position="188"/>
    </location>
</feature>
<evidence type="ECO:0000256" key="6">
    <source>
        <dbReference type="ARBA" id="ARBA00023102"/>
    </source>
</evidence>
<protein>
    <recommendedName>
        <fullName evidence="10">Imidazole glycerol phosphate synthase subunit HisH</fullName>
        <ecNumber evidence="10">4.3.2.10</ecNumber>
    </recommendedName>
    <alternativeName>
        <fullName evidence="10">IGP synthase glutaminase subunit</fullName>
        <ecNumber evidence="10">3.5.1.2</ecNumber>
    </alternativeName>
    <alternativeName>
        <fullName evidence="10">IGP synthase subunit HisH</fullName>
    </alternativeName>
    <alternativeName>
        <fullName evidence="10">ImGP synthase subunit HisH</fullName>
        <shortName evidence="10">IGPS subunit HisH</shortName>
    </alternativeName>
</protein>
<keyword evidence="5 10" id="KW-0315">Glutamine amidotransferase</keyword>
<dbReference type="InterPro" id="IPR010139">
    <property type="entry name" value="Imidazole-glycPsynth_HisH"/>
</dbReference>
<gene>
    <name evidence="10" type="primary">hisH</name>
    <name evidence="12" type="ORF">J2S03_001902</name>
</gene>
<feature type="active site" evidence="10">
    <location>
        <position position="190"/>
    </location>
</feature>
<reference evidence="12 13" key="1">
    <citation type="submission" date="2023-07" db="EMBL/GenBank/DDBJ databases">
        <title>Genomic Encyclopedia of Type Strains, Phase IV (KMG-IV): sequencing the most valuable type-strain genomes for metagenomic binning, comparative biology and taxonomic classification.</title>
        <authorList>
            <person name="Goeker M."/>
        </authorList>
    </citation>
    <scope>NUCLEOTIDE SEQUENCE [LARGE SCALE GENOMIC DNA]</scope>
    <source>
        <strain evidence="12 13">DSM 4006</strain>
    </source>
</reference>
<feature type="domain" description="Glutamine amidotransferase" evidence="11">
    <location>
        <begin position="4"/>
        <end position="204"/>
    </location>
</feature>
<dbReference type="CDD" id="cd01748">
    <property type="entry name" value="GATase1_IGP_Synthase"/>
    <property type="match status" value="1"/>
</dbReference>
<dbReference type="Pfam" id="PF00117">
    <property type="entry name" value="GATase"/>
    <property type="match status" value="1"/>
</dbReference>
<dbReference type="InterPro" id="IPR017926">
    <property type="entry name" value="GATASE"/>
</dbReference>
<dbReference type="EC" id="3.5.1.2" evidence="10"/>
<dbReference type="RefSeq" id="WP_274454704.1">
    <property type="nucleotide sequence ID" value="NZ_CP067097.1"/>
</dbReference>
<evidence type="ECO:0000259" key="11">
    <source>
        <dbReference type="Pfam" id="PF00117"/>
    </source>
</evidence>
<sequence>MIALLDLGVGNLSSVQSGFKRAGAETALVQNRAAWDALTQTTAVTGVVLPGVGAFGDAMFQLRSSGLLEVVRRAAKQEIPLFGICLGMQLLFSVSEEHGSHVGLGLLPGRVTRFTGDVKIPHMGWNSLSYVAEHPLLRNVHREEYVYFVHSYYVVLQDPGHLLAAADYGGVQVPAVVGKNRIFGAQFHPEKSGSVGEQILRNFAALCEADRRGQSRAEEAVSHDR</sequence>
<accession>A0ABT9XJ27</accession>
<dbReference type="EMBL" id="JAUSTP010000013">
    <property type="protein sequence ID" value="MDQ0190039.1"/>
    <property type="molecule type" value="Genomic_DNA"/>
</dbReference>
<evidence type="ECO:0000256" key="10">
    <source>
        <dbReference type="HAMAP-Rule" id="MF_00278"/>
    </source>
</evidence>
<evidence type="ECO:0000256" key="2">
    <source>
        <dbReference type="ARBA" id="ARBA00011152"/>
    </source>
</evidence>
<dbReference type="EC" id="4.3.2.10" evidence="10"/>
<comment type="subcellular location">
    <subcellularLocation>
        <location evidence="10">Cytoplasm</location>
    </subcellularLocation>
</comment>
<comment type="caution">
    <text evidence="12">The sequence shown here is derived from an EMBL/GenBank/DDBJ whole genome shotgun (WGS) entry which is preliminary data.</text>
</comment>
<keyword evidence="13" id="KW-1185">Reference proteome</keyword>
<name>A0ABT9XJ27_9BACL</name>
<dbReference type="NCBIfam" id="TIGR01855">
    <property type="entry name" value="IMP_synth_hisH"/>
    <property type="match status" value="1"/>
</dbReference>
<dbReference type="GO" id="GO:0016757">
    <property type="term" value="F:glycosyltransferase activity"/>
    <property type="evidence" value="ECO:0007669"/>
    <property type="project" value="UniProtKB-KW"/>
</dbReference>
<dbReference type="PIRSF" id="PIRSF000495">
    <property type="entry name" value="Amidotransf_hisH"/>
    <property type="match status" value="1"/>
</dbReference>
<evidence type="ECO:0000313" key="13">
    <source>
        <dbReference type="Proteomes" id="UP001232973"/>
    </source>
</evidence>
<keyword evidence="12" id="KW-0808">Transferase</keyword>
<dbReference type="InterPro" id="IPR029062">
    <property type="entry name" value="Class_I_gatase-like"/>
</dbReference>
<keyword evidence="12" id="KW-0328">Glycosyltransferase</keyword>
<proteinExistence type="inferred from homology"/>
<keyword evidence="4 10" id="KW-0378">Hydrolase</keyword>
<comment type="catalytic activity">
    <reaction evidence="9 10">
        <text>L-glutamine + H2O = L-glutamate + NH4(+)</text>
        <dbReference type="Rhea" id="RHEA:15889"/>
        <dbReference type="ChEBI" id="CHEBI:15377"/>
        <dbReference type="ChEBI" id="CHEBI:28938"/>
        <dbReference type="ChEBI" id="CHEBI:29985"/>
        <dbReference type="ChEBI" id="CHEBI:58359"/>
        <dbReference type="EC" id="3.5.1.2"/>
    </reaction>
</comment>
<dbReference type="PANTHER" id="PTHR42701:SF1">
    <property type="entry name" value="IMIDAZOLE GLYCEROL PHOSPHATE SYNTHASE SUBUNIT HISH"/>
    <property type="match status" value="1"/>
</dbReference>
<keyword evidence="7 10" id="KW-0456">Lyase</keyword>
<evidence type="ECO:0000256" key="1">
    <source>
        <dbReference type="ARBA" id="ARBA00005091"/>
    </source>
</evidence>
<keyword evidence="10" id="KW-0963">Cytoplasm</keyword>
<evidence type="ECO:0000256" key="7">
    <source>
        <dbReference type="ARBA" id="ARBA00023239"/>
    </source>
</evidence>
<evidence type="ECO:0000256" key="5">
    <source>
        <dbReference type="ARBA" id="ARBA00022962"/>
    </source>
</evidence>
<dbReference type="SUPFAM" id="SSF52317">
    <property type="entry name" value="Class I glutamine amidotransferase-like"/>
    <property type="match status" value="1"/>
</dbReference>
<evidence type="ECO:0000256" key="3">
    <source>
        <dbReference type="ARBA" id="ARBA00022605"/>
    </source>
</evidence>
<dbReference type="PANTHER" id="PTHR42701">
    <property type="entry name" value="IMIDAZOLE GLYCEROL PHOSPHATE SYNTHASE SUBUNIT HISH"/>
    <property type="match status" value="1"/>
</dbReference>
<evidence type="ECO:0000256" key="9">
    <source>
        <dbReference type="ARBA" id="ARBA00049534"/>
    </source>
</evidence>
<keyword evidence="3 10" id="KW-0028">Amino-acid biosynthesis</keyword>
<keyword evidence="6 10" id="KW-0368">Histidine biosynthesis</keyword>
<comment type="subunit">
    <text evidence="2 10">Heterodimer of HisH and HisF.</text>
</comment>
<comment type="function">
    <text evidence="10">IGPS catalyzes the conversion of PRFAR and glutamine to IGP, AICAR and glutamate. The HisH subunit catalyzes the hydrolysis of glutamine to glutamate and ammonia as part of the synthesis of IGP and AICAR. The resulting ammonia molecule is channeled to the active site of HisF.</text>
</comment>
<comment type="pathway">
    <text evidence="1 10">Amino-acid biosynthesis; L-histidine biosynthesis; L-histidine from 5-phospho-alpha-D-ribose 1-diphosphate: step 5/9.</text>
</comment>
<feature type="active site" description="Nucleophile" evidence="10">
    <location>
        <position position="85"/>
    </location>
</feature>
<comment type="catalytic activity">
    <reaction evidence="8 10">
        <text>5-[(5-phospho-1-deoxy-D-ribulos-1-ylimino)methylamino]-1-(5-phospho-beta-D-ribosyl)imidazole-4-carboxamide + L-glutamine = D-erythro-1-(imidazol-4-yl)glycerol 3-phosphate + 5-amino-1-(5-phospho-beta-D-ribosyl)imidazole-4-carboxamide + L-glutamate + H(+)</text>
        <dbReference type="Rhea" id="RHEA:24793"/>
        <dbReference type="ChEBI" id="CHEBI:15378"/>
        <dbReference type="ChEBI" id="CHEBI:29985"/>
        <dbReference type="ChEBI" id="CHEBI:58278"/>
        <dbReference type="ChEBI" id="CHEBI:58359"/>
        <dbReference type="ChEBI" id="CHEBI:58475"/>
        <dbReference type="ChEBI" id="CHEBI:58525"/>
        <dbReference type="EC" id="4.3.2.10"/>
    </reaction>
</comment>
<dbReference type="HAMAP" id="MF_00278">
    <property type="entry name" value="HisH"/>
    <property type="match status" value="1"/>
</dbReference>